<dbReference type="GO" id="GO:0043571">
    <property type="term" value="P:maintenance of CRISPR repeat elements"/>
    <property type="evidence" value="ECO:0007669"/>
    <property type="project" value="InterPro"/>
</dbReference>
<dbReference type="EMBL" id="CP009220">
    <property type="protein sequence ID" value="ALC04821.1"/>
    <property type="molecule type" value="Genomic_DNA"/>
</dbReference>
<dbReference type="CDD" id="cd09756">
    <property type="entry name" value="Cas5_I-E"/>
    <property type="match status" value="1"/>
</dbReference>
<dbReference type="STRING" id="931089.CDES_01775"/>
<reference evidence="2 3" key="1">
    <citation type="submission" date="2014-08" db="EMBL/GenBank/DDBJ databases">
        <title>Complete genome sequence of Corynebacterium deserti GIMN1.010 (=DSM 45689), isolated from desert sand in western China.</title>
        <authorList>
            <person name="Ruckert C."/>
            <person name="Albersmeier A."/>
            <person name="Kalinowski J."/>
        </authorList>
    </citation>
    <scope>NUCLEOTIDE SEQUENCE [LARGE SCALE GENOMIC DNA]</scope>
    <source>
        <strain evidence="2 3">GIMN1.010</strain>
    </source>
</reference>
<accession>A0A0M4CGR7</accession>
<dbReference type="InterPro" id="IPR010147">
    <property type="entry name" value="CRISPR-assoc_prot_CasD"/>
</dbReference>
<proteinExistence type="predicted"/>
<dbReference type="Proteomes" id="UP000068067">
    <property type="component" value="Chromosome"/>
</dbReference>
<organism evidence="2 3">
    <name type="scientific">Corynebacterium deserti GIMN1.010</name>
    <dbReference type="NCBI Taxonomy" id="931089"/>
    <lineage>
        <taxon>Bacteria</taxon>
        <taxon>Bacillati</taxon>
        <taxon>Actinomycetota</taxon>
        <taxon>Actinomycetes</taxon>
        <taxon>Mycobacteriales</taxon>
        <taxon>Corynebacteriaceae</taxon>
        <taxon>Corynebacterium</taxon>
    </lineage>
</organism>
<dbReference type="RefSeq" id="WP_053543986.1">
    <property type="nucleotide sequence ID" value="NZ_CP009220.1"/>
</dbReference>
<dbReference type="KEGG" id="cdx:CDES_01775"/>
<dbReference type="Gene3D" id="3.30.70.2660">
    <property type="match status" value="1"/>
</dbReference>
<keyword evidence="3" id="KW-1185">Reference proteome</keyword>
<keyword evidence="1" id="KW-0051">Antiviral defense</keyword>
<dbReference type="OrthoDB" id="3189549at2"/>
<evidence type="ECO:0000313" key="3">
    <source>
        <dbReference type="Proteomes" id="UP000068067"/>
    </source>
</evidence>
<dbReference type="NCBIfam" id="TIGR01868">
    <property type="entry name" value="casD_Cas5e"/>
    <property type="match status" value="1"/>
</dbReference>
<gene>
    <name evidence="2" type="ORF">CDES_01775</name>
</gene>
<evidence type="ECO:0000313" key="2">
    <source>
        <dbReference type="EMBL" id="ALC04821.1"/>
    </source>
</evidence>
<dbReference type="InterPro" id="IPR013422">
    <property type="entry name" value="CRISPR-assoc_prot_Cas5_N"/>
</dbReference>
<dbReference type="PATRIC" id="fig|931089.4.peg.360"/>
<evidence type="ECO:0000256" key="1">
    <source>
        <dbReference type="ARBA" id="ARBA00023118"/>
    </source>
</evidence>
<dbReference type="GO" id="GO:0051607">
    <property type="term" value="P:defense response to virus"/>
    <property type="evidence" value="ECO:0007669"/>
    <property type="project" value="UniProtKB-KW"/>
</dbReference>
<dbReference type="Pfam" id="PF09704">
    <property type="entry name" value="Cas_Cas5d"/>
    <property type="match status" value="1"/>
</dbReference>
<protein>
    <submittedName>
        <fullName evidence="2">CRISPR-associated Cas5 family protein</fullName>
    </submittedName>
</protein>
<sequence length="232" mass="26145">MPTLLLRLSGPMQSWGVSGRFVNRSTSSSPTKSGVIGLLAAAEGRPREQSVADLVNLRFGVRTDQVGSVLRDFQTEIDWRTNKAKPLTNRYYLQDYRFLAAIEGPQEILEGLETALRNPIFPLYLGRRSCPPGERVPLKIVSENLETALQQADWLATDWYRKKASTSVRLPISRDLLPDESADELIRDLPESFDPKERRYELRPIKHDSVTISNETGKKPIDHDPFSLIGGV</sequence>
<name>A0A0M4CGR7_9CORY</name>
<dbReference type="GO" id="GO:0003723">
    <property type="term" value="F:RNA binding"/>
    <property type="evidence" value="ECO:0007669"/>
    <property type="project" value="InterPro"/>
</dbReference>
<dbReference type="InterPro" id="IPR021124">
    <property type="entry name" value="CRISPR-assoc_prot_Cas5"/>
</dbReference>
<dbReference type="NCBIfam" id="TIGR02593">
    <property type="entry name" value="CRISPR_cas5"/>
    <property type="match status" value="1"/>
</dbReference>
<dbReference type="AlphaFoldDB" id="A0A0M4CGR7"/>